<keyword evidence="1" id="KW-0732">Signal</keyword>
<accession>A0A4R4E7K8</accession>
<gene>
    <name evidence="2" type="ORF">E0486_00410</name>
</gene>
<evidence type="ECO:0008006" key="4">
    <source>
        <dbReference type="Google" id="ProtNLM"/>
    </source>
</evidence>
<dbReference type="Proteomes" id="UP000295164">
    <property type="component" value="Unassembled WGS sequence"/>
</dbReference>
<dbReference type="RefSeq" id="WP_131850156.1">
    <property type="nucleotide sequence ID" value="NZ_SKFH01000001.1"/>
</dbReference>
<reference evidence="2 3" key="1">
    <citation type="submission" date="2019-03" db="EMBL/GenBank/DDBJ databases">
        <authorList>
            <person name="Kim M.K.M."/>
        </authorList>
    </citation>
    <scope>NUCLEOTIDE SEQUENCE [LARGE SCALE GENOMIC DNA]</scope>
    <source>
        <strain evidence="2 3">17J68-15</strain>
    </source>
</reference>
<proteinExistence type="predicted"/>
<name>A0A4R4E7K8_9BACT</name>
<comment type="caution">
    <text evidence="2">The sequence shown here is derived from an EMBL/GenBank/DDBJ whole genome shotgun (WGS) entry which is preliminary data.</text>
</comment>
<evidence type="ECO:0000313" key="2">
    <source>
        <dbReference type="EMBL" id="TCZ74800.1"/>
    </source>
</evidence>
<organism evidence="2 3">
    <name type="scientific">Flaviaesturariibacter aridisoli</name>
    <dbReference type="NCBI Taxonomy" id="2545761"/>
    <lineage>
        <taxon>Bacteria</taxon>
        <taxon>Pseudomonadati</taxon>
        <taxon>Bacteroidota</taxon>
        <taxon>Chitinophagia</taxon>
        <taxon>Chitinophagales</taxon>
        <taxon>Chitinophagaceae</taxon>
        <taxon>Flaviaestuariibacter</taxon>
    </lineage>
</organism>
<dbReference type="AlphaFoldDB" id="A0A4R4E7K8"/>
<keyword evidence="3" id="KW-1185">Reference proteome</keyword>
<evidence type="ECO:0000256" key="1">
    <source>
        <dbReference type="SAM" id="SignalP"/>
    </source>
</evidence>
<protein>
    <recommendedName>
        <fullName evidence="4">Lipocalin-like domain-containing protein</fullName>
    </recommendedName>
</protein>
<feature type="signal peptide" evidence="1">
    <location>
        <begin position="1"/>
        <end position="20"/>
    </location>
</feature>
<evidence type="ECO:0000313" key="3">
    <source>
        <dbReference type="Proteomes" id="UP000295164"/>
    </source>
</evidence>
<sequence>MKQIALVTISCFLLTAGASAQTTPVPKVLPDGDWVLEEVNDLEGYGVTFTNRNTGLPPGIPELHVSGTSVDLITTDKTWKGSWTIRQDSLYIEPGEGMPARSFGIAAIGPKEIRLRILQKEILELIYRRKQPAAPPKQ</sequence>
<dbReference type="EMBL" id="SKFH01000001">
    <property type="protein sequence ID" value="TCZ74800.1"/>
    <property type="molecule type" value="Genomic_DNA"/>
</dbReference>
<feature type="chain" id="PRO_5020989029" description="Lipocalin-like domain-containing protein" evidence="1">
    <location>
        <begin position="21"/>
        <end position="138"/>
    </location>
</feature>